<feature type="compositionally biased region" description="Basic and acidic residues" evidence="4">
    <location>
        <begin position="69"/>
        <end position="90"/>
    </location>
</feature>
<dbReference type="PANTHER" id="PTHR23424:SF23">
    <property type="entry name" value="PROTEIN SAAL1"/>
    <property type="match status" value="1"/>
</dbReference>
<comment type="similarity">
    <text evidence="3">Belongs to the SAAL1 family.</text>
</comment>
<comment type="caution">
    <text evidence="5">The sequence shown here is derived from an EMBL/GenBank/DDBJ whole genome shotgun (WGS) entry which is preliminary data.</text>
</comment>
<feature type="region of interest" description="Disordered" evidence="4">
    <location>
        <begin position="69"/>
        <end position="108"/>
    </location>
</feature>
<evidence type="ECO:0000256" key="4">
    <source>
        <dbReference type="SAM" id="MobiDB-lite"/>
    </source>
</evidence>
<dbReference type="GO" id="GO:0005634">
    <property type="term" value="C:nucleus"/>
    <property type="evidence" value="ECO:0007669"/>
    <property type="project" value="UniProtKB-SubCell"/>
</dbReference>
<dbReference type="AlphaFoldDB" id="A0A830C8A3"/>
<sequence>MKMNKTFRRLPPITLLPLLTREERLLGRKKITKKTLTLLFSFDISTTVDPGYVISLIRRLLPSDVQDGEHAVESGSIHDEPKAESRKAEAMESSGNNGELNGPEIRNDDRNRAVEKTWEECGCVLWDLAASEDHAQFMVLVIFIS</sequence>
<accession>A0A830C8A3</accession>
<keyword evidence="2" id="KW-0539">Nucleus</keyword>
<organism evidence="5 6">
    <name type="scientific">Phtheirospermum japonicum</name>
    <dbReference type="NCBI Taxonomy" id="374723"/>
    <lineage>
        <taxon>Eukaryota</taxon>
        <taxon>Viridiplantae</taxon>
        <taxon>Streptophyta</taxon>
        <taxon>Embryophyta</taxon>
        <taxon>Tracheophyta</taxon>
        <taxon>Spermatophyta</taxon>
        <taxon>Magnoliopsida</taxon>
        <taxon>eudicotyledons</taxon>
        <taxon>Gunneridae</taxon>
        <taxon>Pentapetalae</taxon>
        <taxon>asterids</taxon>
        <taxon>lamiids</taxon>
        <taxon>Lamiales</taxon>
        <taxon>Orobanchaceae</taxon>
        <taxon>Orobanchaceae incertae sedis</taxon>
        <taxon>Phtheirospermum</taxon>
    </lineage>
</organism>
<dbReference type="EMBL" id="BMAC01000385">
    <property type="protein sequence ID" value="GFP95376.1"/>
    <property type="molecule type" value="Genomic_DNA"/>
</dbReference>
<evidence type="ECO:0000313" key="6">
    <source>
        <dbReference type="Proteomes" id="UP000653305"/>
    </source>
</evidence>
<evidence type="ECO:0000256" key="3">
    <source>
        <dbReference type="ARBA" id="ARBA00038401"/>
    </source>
</evidence>
<evidence type="ECO:0000256" key="2">
    <source>
        <dbReference type="ARBA" id="ARBA00023242"/>
    </source>
</evidence>
<dbReference type="Proteomes" id="UP000653305">
    <property type="component" value="Unassembled WGS sequence"/>
</dbReference>
<dbReference type="PANTHER" id="PTHR23424">
    <property type="entry name" value="SERUM AMYLOID A"/>
    <property type="match status" value="1"/>
</dbReference>
<evidence type="ECO:0000313" key="5">
    <source>
        <dbReference type="EMBL" id="GFP95376.1"/>
    </source>
</evidence>
<comment type="subcellular location">
    <subcellularLocation>
        <location evidence="1">Nucleus</location>
    </subcellularLocation>
</comment>
<reference evidence="5" key="1">
    <citation type="submission" date="2020-07" db="EMBL/GenBank/DDBJ databases">
        <title>Ethylene signaling mediates host invasion by parasitic plants.</title>
        <authorList>
            <person name="Yoshida S."/>
        </authorList>
    </citation>
    <scope>NUCLEOTIDE SEQUENCE</scope>
    <source>
        <strain evidence="5">Okayama</strain>
    </source>
</reference>
<keyword evidence="6" id="KW-1185">Reference proteome</keyword>
<proteinExistence type="inferred from homology"/>
<evidence type="ECO:0000256" key="1">
    <source>
        <dbReference type="ARBA" id="ARBA00004123"/>
    </source>
</evidence>
<dbReference type="InterPro" id="IPR052464">
    <property type="entry name" value="Synovial_Prolif_Regulator"/>
</dbReference>
<name>A0A830C8A3_9LAMI</name>
<dbReference type="OrthoDB" id="1736016at2759"/>
<protein>
    <submittedName>
        <fullName evidence="5">Uncharacterized protein</fullName>
    </submittedName>
</protein>
<gene>
    <name evidence="5" type="ORF">PHJA_001681900</name>
</gene>